<organism evidence="2 3">
    <name type="scientific">Hamadaea flava</name>
    <dbReference type="NCBI Taxonomy" id="1742688"/>
    <lineage>
        <taxon>Bacteria</taxon>
        <taxon>Bacillati</taxon>
        <taxon>Actinomycetota</taxon>
        <taxon>Actinomycetes</taxon>
        <taxon>Micromonosporales</taxon>
        <taxon>Micromonosporaceae</taxon>
        <taxon>Hamadaea</taxon>
    </lineage>
</organism>
<evidence type="ECO:0008006" key="4">
    <source>
        <dbReference type="Google" id="ProtNLM"/>
    </source>
</evidence>
<comment type="caution">
    <text evidence="2">The sequence shown here is derived from an EMBL/GenBank/DDBJ whole genome shotgun (WGS) entry which is preliminary data.</text>
</comment>
<evidence type="ECO:0000313" key="3">
    <source>
        <dbReference type="Proteomes" id="UP001595816"/>
    </source>
</evidence>
<proteinExistence type="predicted"/>
<gene>
    <name evidence="2" type="ORF">ACFOZ4_35335</name>
</gene>
<feature type="region of interest" description="Disordered" evidence="1">
    <location>
        <begin position="306"/>
        <end position="326"/>
    </location>
</feature>
<accession>A0ABV8LXU9</accession>
<evidence type="ECO:0000313" key="2">
    <source>
        <dbReference type="EMBL" id="MFC4135907.1"/>
    </source>
</evidence>
<dbReference type="EMBL" id="JBHSAY010000028">
    <property type="protein sequence ID" value="MFC4135907.1"/>
    <property type="molecule type" value="Genomic_DNA"/>
</dbReference>
<keyword evidence="3" id="KW-1185">Reference proteome</keyword>
<protein>
    <recommendedName>
        <fullName evidence="4">Peptidoglycan-binding protein</fullName>
    </recommendedName>
</protein>
<reference evidence="3" key="1">
    <citation type="journal article" date="2019" name="Int. J. Syst. Evol. Microbiol.">
        <title>The Global Catalogue of Microorganisms (GCM) 10K type strain sequencing project: providing services to taxonomists for standard genome sequencing and annotation.</title>
        <authorList>
            <consortium name="The Broad Institute Genomics Platform"/>
            <consortium name="The Broad Institute Genome Sequencing Center for Infectious Disease"/>
            <person name="Wu L."/>
            <person name="Ma J."/>
        </authorList>
    </citation>
    <scope>NUCLEOTIDE SEQUENCE [LARGE SCALE GENOMIC DNA]</scope>
    <source>
        <strain evidence="3">CGMCC 4.7289</strain>
    </source>
</reference>
<dbReference type="Proteomes" id="UP001595816">
    <property type="component" value="Unassembled WGS sequence"/>
</dbReference>
<sequence>MSERETAAKLAGLKKDIHSSYGFWGADDLEDAVRDALGVAGPPGQPSTISSTSEAVRNATIDVDKALAAVQKLRKTTLPEAWSGEAHVAADCALQALERELGRVCDAFYEARGVFADHSQCLGEAQQADGHGMGPLESARDKLRGHTGWLDYDGDAVTAAHHEAMAGIDDRSKAADQARDAAERAEKLLRDLAGAARLSHLSGSSLDPISELAIADAGGCGDADELILTPIMADRARQAIDKLSPEDRKRLDAMLAGAKSPDEQAYILKAMAAGYPMDKVAEFDKLIHAHGDDPKWLHEHLAPLDVSDSSNDTRGQHSDTKTMGKEWTQGQYPTCVASSNVMARTQVDPLYALQLTTGGHPGDPAYDNPDAFAQRLRDEQQRVYDDGRNWAQKLPLVGSDGMNSGQSESIANQNVASHTGVEYDNQDLDSTDDRRAALSKAEQAVDQGIPVPFASRDSSGGHEMLIVGHDGDMVQIYNPWGYTVWVNEDDFINGHMDAVQKGVPTTPATIRLPK</sequence>
<name>A0ABV8LXU9_9ACTN</name>
<dbReference type="RefSeq" id="WP_382191500.1">
    <property type="nucleotide sequence ID" value="NZ_JBHSAY010000028.1"/>
</dbReference>
<feature type="compositionally biased region" description="Basic and acidic residues" evidence="1">
    <location>
        <begin position="314"/>
        <end position="324"/>
    </location>
</feature>
<evidence type="ECO:0000256" key="1">
    <source>
        <dbReference type="SAM" id="MobiDB-lite"/>
    </source>
</evidence>